<accession>A0A9Q3W3M9</accession>
<evidence type="ECO:0000259" key="5">
    <source>
        <dbReference type="PROSITE" id="PS50931"/>
    </source>
</evidence>
<evidence type="ECO:0000313" key="6">
    <source>
        <dbReference type="EMBL" id="MCE7508638.1"/>
    </source>
</evidence>
<dbReference type="PANTHER" id="PTHR30126">
    <property type="entry name" value="HTH-TYPE TRANSCRIPTIONAL REGULATOR"/>
    <property type="match status" value="1"/>
</dbReference>
<dbReference type="CDD" id="cd05466">
    <property type="entry name" value="PBP2_LTTR_substrate"/>
    <property type="match status" value="1"/>
</dbReference>
<keyword evidence="7" id="KW-1185">Reference proteome</keyword>
<keyword evidence="4" id="KW-0804">Transcription</keyword>
<organism evidence="6 7">
    <name type="scientific">Alloalcanivorax xenomutans</name>
    <dbReference type="NCBI Taxonomy" id="1094342"/>
    <lineage>
        <taxon>Bacteria</taxon>
        <taxon>Pseudomonadati</taxon>
        <taxon>Pseudomonadota</taxon>
        <taxon>Gammaproteobacteria</taxon>
        <taxon>Oceanospirillales</taxon>
        <taxon>Alcanivoracaceae</taxon>
        <taxon>Alloalcanivorax</taxon>
    </lineage>
</organism>
<dbReference type="Proteomes" id="UP001107961">
    <property type="component" value="Unassembled WGS sequence"/>
</dbReference>
<dbReference type="GO" id="GO:0003700">
    <property type="term" value="F:DNA-binding transcription factor activity"/>
    <property type="evidence" value="ECO:0007669"/>
    <property type="project" value="InterPro"/>
</dbReference>
<evidence type="ECO:0000256" key="1">
    <source>
        <dbReference type="ARBA" id="ARBA00009437"/>
    </source>
</evidence>
<proteinExistence type="inferred from homology"/>
<dbReference type="PRINTS" id="PR00039">
    <property type="entry name" value="HTHLYSR"/>
</dbReference>
<dbReference type="SUPFAM" id="SSF46785">
    <property type="entry name" value="Winged helix' DNA-binding domain"/>
    <property type="match status" value="1"/>
</dbReference>
<keyword evidence="2" id="KW-0805">Transcription regulation</keyword>
<name>A0A9Q3W3M9_9GAMM</name>
<dbReference type="Gene3D" id="1.10.10.10">
    <property type="entry name" value="Winged helix-like DNA-binding domain superfamily/Winged helix DNA-binding domain"/>
    <property type="match status" value="1"/>
</dbReference>
<dbReference type="InterPro" id="IPR036388">
    <property type="entry name" value="WH-like_DNA-bd_sf"/>
</dbReference>
<dbReference type="Gene3D" id="3.40.190.10">
    <property type="entry name" value="Periplasmic binding protein-like II"/>
    <property type="match status" value="2"/>
</dbReference>
<dbReference type="InterPro" id="IPR000847">
    <property type="entry name" value="LysR_HTH_N"/>
</dbReference>
<dbReference type="KEGG" id="axe:P40_11750"/>
<dbReference type="InterPro" id="IPR005119">
    <property type="entry name" value="LysR_subst-bd"/>
</dbReference>
<comment type="similarity">
    <text evidence="1">Belongs to the LysR transcriptional regulatory family.</text>
</comment>
<evidence type="ECO:0000256" key="4">
    <source>
        <dbReference type="ARBA" id="ARBA00023163"/>
    </source>
</evidence>
<dbReference type="SUPFAM" id="SSF53850">
    <property type="entry name" value="Periplasmic binding protein-like II"/>
    <property type="match status" value="1"/>
</dbReference>
<dbReference type="GO" id="GO:0000976">
    <property type="term" value="F:transcription cis-regulatory region binding"/>
    <property type="evidence" value="ECO:0007669"/>
    <property type="project" value="TreeGrafter"/>
</dbReference>
<dbReference type="AlphaFoldDB" id="A0A9Q3W3M9"/>
<dbReference type="PANTHER" id="PTHR30126:SF40">
    <property type="entry name" value="HTH-TYPE TRANSCRIPTIONAL REGULATOR GLTR"/>
    <property type="match status" value="1"/>
</dbReference>
<evidence type="ECO:0000256" key="2">
    <source>
        <dbReference type="ARBA" id="ARBA00023015"/>
    </source>
</evidence>
<sequence length="292" mass="31625">MDLQQLTVFVAVAREGSITRASRRLCLSQPAISARVQALEQSLSLTLFRRTARGMSLTADGEALLAKAEAVLAARQDLLRQAARLRGRPAGRLRLGAGHNIQPAPLQRLLSELARHHPEVDLVLEYGDSRDLARALHEGGLDAAFYHCGELADEALNAWELARFNIQLVAPPDWVAPGPLDWRRLEALPWLCPGADTGCGRAAEALFRQHGIRPPRIIRIDKESMTRDLVAAGAGLGLVHDDGTEEVPRQGGVTVLCEAGPPVRLVFAHRADRADDPLLNRASALVGGVPLH</sequence>
<keyword evidence="3" id="KW-0238">DNA-binding</keyword>
<comment type="caution">
    <text evidence="6">The sequence shown here is derived from an EMBL/GenBank/DDBJ whole genome shotgun (WGS) entry which is preliminary data.</text>
</comment>
<dbReference type="FunFam" id="1.10.10.10:FF:000001">
    <property type="entry name" value="LysR family transcriptional regulator"/>
    <property type="match status" value="1"/>
</dbReference>
<gene>
    <name evidence="6" type="ORF">LZG35_08310</name>
</gene>
<feature type="domain" description="HTH lysR-type" evidence="5">
    <location>
        <begin position="1"/>
        <end position="58"/>
    </location>
</feature>
<dbReference type="Pfam" id="PF03466">
    <property type="entry name" value="LysR_substrate"/>
    <property type="match status" value="1"/>
</dbReference>
<evidence type="ECO:0000256" key="3">
    <source>
        <dbReference type="ARBA" id="ARBA00023125"/>
    </source>
</evidence>
<protein>
    <submittedName>
        <fullName evidence="6">LysR family transcriptional regulator</fullName>
    </submittedName>
</protein>
<reference evidence="6" key="1">
    <citation type="submission" date="2022-01" db="EMBL/GenBank/DDBJ databases">
        <authorList>
            <person name="Karlyshev A.V."/>
            <person name="Jaspars M."/>
        </authorList>
    </citation>
    <scope>NUCLEOTIDE SEQUENCE</scope>
    <source>
        <strain evidence="6">AGSA3-2</strain>
    </source>
</reference>
<evidence type="ECO:0000313" key="7">
    <source>
        <dbReference type="Proteomes" id="UP001107961"/>
    </source>
</evidence>
<dbReference type="EMBL" id="JAJVKT010000008">
    <property type="protein sequence ID" value="MCE7508638.1"/>
    <property type="molecule type" value="Genomic_DNA"/>
</dbReference>
<dbReference type="InterPro" id="IPR036390">
    <property type="entry name" value="WH_DNA-bd_sf"/>
</dbReference>
<dbReference type="PROSITE" id="PS50931">
    <property type="entry name" value="HTH_LYSR"/>
    <property type="match status" value="1"/>
</dbReference>
<dbReference type="RefSeq" id="WP_080531008.1">
    <property type="nucleotide sequence ID" value="NZ_CBDDTQ010000005.1"/>
</dbReference>
<dbReference type="Pfam" id="PF00126">
    <property type="entry name" value="HTH_1"/>
    <property type="match status" value="1"/>
</dbReference>